<dbReference type="AlphaFoldDB" id="A0A0B7FFA2"/>
<feature type="region of interest" description="Disordered" evidence="1">
    <location>
        <begin position="743"/>
        <end position="788"/>
    </location>
</feature>
<feature type="compositionally biased region" description="Polar residues" evidence="1">
    <location>
        <begin position="32"/>
        <end position="45"/>
    </location>
</feature>
<proteinExistence type="predicted"/>
<accession>A0A0B7FFA2</accession>
<feature type="compositionally biased region" description="Low complexity" evidence="1">
    <location>
        <begin position="302"/>
        <end position="317"/>
    </location>
</feature>
<protein>
    <submittedName>
        <fullName evidence="2">Uncharacterized protein</fullName>
    </submittedName>
</protein>
<feature type="compositionally biased region" description="Polar residues" evidence="1">
    <location>
        <begin position="253"/>
        <end position="270"/>
    </location>
</feature>
<feature type="compositionally biased region" description="Low complexity" evidence="1">
    <location>
        <begin position="182"/>
        <end position="191"/>
    </location>
</feature>
<dbReference type="EMBL" id="LN679123">
    <property type="protein sequence ID" value="CEL56696.1"/>
    <property type="molecule type" value="Genomic_DNA"/>
</dbReference>
<feature type="region of interest" description="Disordered" evidence="1">
    <location>
        <begin position="70"/>
        <end position="377"/>
    </location>
</feature>
<dbReference type="Proteomes" id="UP000059188">
    <property type="component" value="Unassembled WGS sequence"/>
</dbReference>
<keyword evidence="3" id="KW-1185">Reference proteome</keyword>
<feature type="compositionally biased region" description="Polar residues" evidence="1">
    <location>
        <begin position="575"/>
        <end position="588"/>
    </location>
</feature>
<feature type="compositionally biased region" description="Low complexity" evidence="1">
    <location>
        <begin position="203"/>
        <end position="237"/>
    </location>
</feature>
<evidence type="ECO:0000256" key="1">
    <source>
        <dbReference type="SAM" id="MobiDB-lite"/>
    </source>
</evidence>
<feature type="compositionally biased region" description="Polar residues" evidence="1">
    <location>
        <begin position="763"/>
        <end position="777"/>
    </location>
</feature>
<gene>
    <name evidence="2" type="ORF">RSOLAG1IB_08022</name>
</gene>
<feature type="region of interest" description="Disordered" evidence="1">
    <location>
        <begin position="566"/>
        <end position="605"/>
    </location>
</feature>
<evidence type="ECO:0000313" key="3">
    <source>
        <dbReference type="Proteomes" id="UP000059188"/>
    </source>
</evidence>
<feature type="compositionally biased region" description="Basic and acidic residues" evidence="1">
    <location>
        <begin position="10"/>
        <end position="22"/>
    </location>
</feature>
<feature type="compositionally biased region" description="Basic and acidic residues" evidence="1">
    <location>
        <begin position="483"/>
        <end position="502"/>
    </location>
</feature>
<name>A0A0B7FFA2_THACB</name>
<sequence length="812" mass="85247">MSAEPTSRLSKRESSTTLRRDTLATSARKRSGSNASTTSKASLMFTSPAKGFGLTRKASTATLSVAPVSVTGGLDHSLGSAPKTATIEPSKGKAVPKARPVRQSTRAEESLRGVQARTPISAPDPEMAPLSESPKNIPAPLPDDTAPAPVSVSPASSTKFARPKSRTSMIPVFVGSPERTKTTSSNLSNTTPVKSTPSPPRSASPRQLPRSASTSTPAKAAANRTQPPSTSPRSTTSKFRAPTMSPGHGLTRKASTSSIRSVTNGFRPTMSSPLAAGSKPAPPAPPKLDTGSVSAKIATTDPSQPSPSSASWLSSISGIGGNKTPKSQPTADIVASPVETSLSPVDNKASSSGATPTPTPKPKDQSPVSPTDTDHDGLVLVTAPTSPIATTSSHTYQINSLAAQHASSWTNAPAGWLAWISSAPALPTRSQPTSPITQDGEVMNVDSDEDEVLTEDNGRTPAMTPGVYDGQRMWGWGGKVRMSEESRISVETERQAATDGKGKRPAVGNHTLSVDSEVPALPSGHEDSNGSGVPPLTIKSVTQKPLSLNSAALRYALQLPLLGRSKQSPVDYRTGSGQSENQHSSSQVPKDPPQPNGEAGVSRSRPQAIVTRYSDDHDFVIIEIEVDGWILIDTEGTSPVTPYPKQAPSTTARLGAAGSSLWNYYTGRGAEDPTALDRVETQGPAAEVADGLSSPPSATEMVRDTDSINSTLLPNVLRPFGRGKDSRATLILLETPLVHEKAPGDRKLKLSLSRKRRSPDKAPQSSRRFPVRSSTLPPSHPGFRTFPARQVGQRLQCLTVEPSISVRKTPTI</sequence>
<feature type="region of interest" description="Disordered" evidence="1">
    <location>
        <begin position="1"/>
        <end position="47"/>
    </location>
</feature>
<organism evidence="2 3">
    <name type="scientific">Thanatephorus cucumeris (strain AG1-IB / isolate 7/3/14)</name>
    <name type="common">Lettuce bottom rot fungus</name>
    <name type="synonym">Rhizoctonia solani</name>
    <dbReference type="NCBI Taxonomy" id="1108050"/>
    <lineage>
        <taxon>Eukaryota</taxon>
        <taxon>Fungi</taxon>
        <taxon>Dikarya</taxon>
        <taxon>Basidiomycota</taxon>
        <taxon>Agaricomycotina</taxon>
        <taxon>Agaricomycetes</taxon>
        <taxon>Cantharellales</taxon>
        <taxon>Ceratobasidiaceae</taxon>
        <taxon>Rhizoctonia</taxon>
        <taxon>Rhizoctonia solani AG-1</taxon>
    </lineage>
</organism>
<dbReference type="OrthoDB" id="3248232at2759"/>
<evidence type="ECO:0000313" key="2">
    <source>
        <dbReference type="EMBL" id="CEL56696.1"/>
    </source>
</evidence>
<feature type="region of interest" description="Disordered" evidence="1">
    <location>
        <begin position="483"/>
        <end position="538"/>
    </location>
</feature>
<feature type="compositionally biased region" description="Low complexity" evidence="1">
    <location>
        <begin position="142"/>
        <end position="157"/>
    </location>
</feature>
<reference evidence="2 3" key="1">
    <citation type="submission" date="2014-11" db="EMBL/GenBank/DDBJ databases">
        <authorList>
            <person name="Wibberg Daniel"/>
        </authorList>
    </citation>
    <scope>NUCLEOTIDE SEQUENCE [LARGE SCALE GENOMIC DNA]</scope>
    <source>
        <strain evidence="2">Rhizoctonia solani AG1-IB 7/3/14</strain>
    </source>
</reference>
<feature type="compositionally biased region" description="Polar residues" evidence="1">
    <location>
        <begin position="338"/>
        <end position="356"/>
    </location>
</feature>